<organism evidence="1 2">
    <name type="scientific">Olivibacter oleidegradans</name>
    <dbReference type="NCBI Taxonomy" id="760123"/>
    <lineage>
        <taxon>Bacteria</taxon>
        <taxon>Pseudomonadati</taxon>
        <taxon>Bacteroidota</taxon>
        <taxon>Sphingobacteriia</taxon>
        <taxon>Sphingobacteriales</taxon>
        <taxon>Sphingobacteriaceae</taxon>
        <taxon>Olivibacter</taxon>
    </lineage>
</organism>
<dbReference type="InterPro" id="IPR011990">
    <property type="entry name" value="TPR-like_helical_dom_sf"/>
</dbReference>
<dbReference type="SMART" id="SM00028">
    <property type="entry name" value="TPR"/>
    <property type="match status" value="5"/>
</dbReference>
<dbReference type="EMBL" id="JBHLWO010000001">
    <property type="protein sequence ID" value="MFC0317466.1"/>
    <property type="molecule type" value="Genomic_DNA"/>
</dbReference>
<reference evidence="1 2" key="1">
    <citation type="submission" date="2024-09" db="EMBL/GenBank/DDBJ databases">
        <authorList>
            <person name="Sun Q."/>
            <person name="Mori K."/>
        </authorList>
    </citation>
    <scope>NUCLEOTIDE SEQUENCE [LARGE SCALE GENOMIC DNA]</scope>
    <source>
        <strain evidence="1 2">CCM 7765</strain>
    </source>
</reference>
<dbReference type="PANTHER" id="PTHR10098">
    <property type="entry name" value="RAPSYN-RELATED"/>
    <property type="match status" value="1"/>
</dbReference>
<dbReference type="SUPFAM" id="SSF48452">
    <property type="entry name" value="TPR-like"/>
    <property type="match status" value="2"/>
</dbReference>
<sequence length="393" mass="44435">MQKILKYTLVSCLLMGFSPGVKGKLSKRRSDRGIVPDTVSVKDFSGIGPVLYELPPEKTKEQLLKEEFDKKRMAAVFVTKGLEERGLSAVLQQTGQYYPLPTHTSINRADLQNSLQRSLQSYLQIGNMEMVSDLQNRLALLYVEDRGYEQAIGSFERAFAIKGEINDFHAQAIIANNLGALYEFLDNTDKALLYYELMSKAALKANSTHNMAIALEHLALLKARKGQFKEAQHDIIKRVLPLYKKEKNTSGRVSAYNSLAAIYLLEKKYTESRWFHLQAVKVASLASNGQRDLSYSLYHLGKVKKLLKEYDLAITDYTSAAAYALQAGDEMLSLRIYDDLGDVYLQTKNYTKASEYLTAYHHIKNRLFPTSDVKATVSKTKEDTMTVMQNTSM</sequence>
<dbReference type="Pfam" id="PF13424">
    <property type="entry name" value="TPR_12"/>
    <property type="match status" value="1"/>
</dbReference>
<evidence type="ECO:0000313" key="1">
    <source>
        <dbReference type="EMBL" id="MFC0317466.1"/>
    </source>
</evidence>
<dbReference type="Pfam" id="PF13181">
    <property type="entry name" value="TPR_8"/>
    <property type="match status" value="1"/>
</dbReference>
<name>A0ABV6HEZ3_9SPHI</name>
<comment type="caution">
    <text evidence="1">The sequence shown here is derived from an EMBL/GenBank/DDBJ whole genome shotgun (WGS) entry which is preliminary data.</text>
</comment>
<protein>
    <submittedName>
        <fullName evidence="1">Tetratricopeptide repeat protein</fullName>
    </submittedName>
</protein>
<dbReference type="Gene3D" id="1.25.40.10">
    <property type="entry name" value="Tetratricopeptide repeat domain"/>
    <property type="match status" value="2"/>
</dbReference>
<dbReference type="Proteomes" id="UP001589774">
    <property type="component" value="Unassembled WGS sequence"/>
</dbReference>
<dbReference type="PANTHER" id="PTHR10098:SF108">
    <property type="entry name" value="TETRATRICOPEPTIDE REPEAT PROTEIN 28"/>
    <property type="match status" value="1"/>
</dbReference>
<proteinExistence type="predicted"/>
<accession>A0ABV6HEZ3</accession>
<dbReference type="InterPro" id="IPR019734">
    <property type="entry name" value="TPR_rpt"/>
</dbReference>
<dbReference type="RefSeq" id="WP_013664651.1">
    <property type="nucleotide sequence ID" value="NZ_JBHLWO010000001.1"/>
</dbReference>
<evidence type="ECO:0000313" key="2">
    <source>
        <dbReference type="Proteomes" id="UP001589774"/>
    </source>
</evidence>
<gene>
    <name evidence="1" type="ORF">ACFFI0_04060</name>
</gene>
<keyword evidence="2" id="KW-1185">Reference proteome</keyword>